<organism evidence="2 3">
    <name type="scientific">Trichlorobacter thiogenes</name>
    <dbReference type="NCBI Taxonomy" id="115783"/>
    <lineage>
        <taxon>Bacteria</taxon>
        <taxon>Pseudomonadati</taxon>
        <taxon>Thermodesulfobacteriota</taxon>
        <taxon>Desulfuromonadia</taxon>
        <taxon>Geobacterales</taxon>
        <taxon>Geobacteraceae</taxon>
        <taxon>Trichlorobacter</taxon>
    </lineage>
</organism>
<dbReference type="InterPro" id="IPR006626">
    <property type="entry name" value="PbH1"/>
</dbReference>
<dbReference type="STRING" id="115783.SAMN02745119_00539"/>
<dbReference type="RefSeq" id="WP_139366647.1">
    <property type="nucleotide sequence ID" value="NZ_FUWR01000001.1"/>
</dbReference>
<dbReference type="Gene3D" id="2.60.40.10">
    <property type="entry name" value="Immunoglobulins"/>
    <property type="match status" value="1"/>
</dbReference>
<dbReference type="Gene3D" id="2.160.20.10">
    <property type="entry name" value="Single-stranded right-handed beta-helix, Pectin lyase-like"/>
    <property type="match status" value="2"/>
</dbReference>
<dbReference type="PANTHER" id="PTHR36453">
    <property type="entry name" value="SECRETED PROTEIN-RELATED"/>
    <property type="match status" value="1"/>
</dbReference>
<dbReference type="InterPro" id="IPR044060">
    <property type="entry name" value="Bacterial_rp_domain"/>
</dbReference>
<dbReference type="InterPro" id="IPR013783">
    <property type="entry name" value="Ig-like_fold"/>
</dbReference>
<evidence type="ECO:0000259" key="1">
    <source>
        <dbReference type="Pfam" id="PF18998"/>
    </source>
</evidence>
<dbReference type="Pfam" id="PF18998">
    <property type="entry name" value="Flg_new_2"/>
    <property type="match status" value="1"/>
</dbReference>
<dbReference type="OrthoDB" id="6244278at2"/>
<dbReference type="SMART" id="SM00710">
    <property type="entry name" value="PbH1"/>
    <property type="match status" value="6"/>
</dbReference>
<dbReference type="AlphaFoldDB" id="A0A1T4KGF6"/>
<protein>
    <submittedName>
        <fullName evidence="2">Right handed beta helix region</fullName>
    </submittedName>
</protein>
<dbReference type="InterPro" id="IPR012334">
    <property type="entry name" value="Pectin_lyas_fold"/>
</dbReference>
<evidence type="ECO:0000313" key="3">
    <source>
        <dbReference type="Proteomes" id="UP000190102"/>
    </source>
</evidence>
<sequence length="1032" mass="110278">MLRLKTASQARVFIWLLALGLILGHPLPPKKVWAADTGSYTDHSPQSTDAYQGVVAASSEQVVKASSIPTVTSLESKIYATNTTYYVSSSEGTDSNTGLSSGTGSDGPFKTIAKVNALALQPGDTVLFKCGDTWRGEMLTITKSGTETNLITFGSYPAGCINKPIVSGAQSISGWSAYSGTIYYADLSAGANAGKFPHGVNQLFRNSDRLTLGRWPNLDAGDGYATIDSQPAANRFTDAQLPTGDWSGAVAHIKGMRWYILNRQVTADSGSTLTVGANLDCWDGNCTGWGYFLNNHLSTLDREGEWYYNPANNRVYLYTELGTPAAGQIEGSVVLKTDDRSWGGVMLGQDLTGSGISYVGVENLDVRRWFRHGIATPTNLAGYENHHLTLQNNSVMDVDGIGINLMTWVYSAQDGRPDGWRGGYNLTVSTNTIERANSMGINVYARQSTLIDNVIRNVGLVKNLGAAGLGCAYDASGGSCTEDGDGIRIKIDKADDTGNNNTITGNRLEQIAYNGVDLFGHHNTLDRNVITQACYTKGDCGGVRTFGNDNLAASAVHDLTISNNIIVDIPGNTDGCNSTYRPLFGMGLYIDNYSRDVLVTGNSIINTTFTGILYQESTGQIRQNTVYNAAAGTMYTGQINLAGSNTRATVSNNIMYGLTNNAWTVYTPSLSNLLSSDYNYFFQPYITNHIGYGPNWTRYTFAGWKSFSSLDSHSKTNWFTQNSGDTPLSAILYNDTKNSQQIDLGNKRYLDLDQNQITGNLTLAPFTSKVLIGSGESPLVPDLLYFETSASPPQTMTLKNITGNSLTPVITISPGFDQSNTCPTNLAAGQTCIITVSFTDGGTSMETGTLTISHNAGAPYTASLYGNLLTLTTTVSPPGAGTVTPDCSVGCNYSIGSLVTLSPTPATGYTFSSWSGDASSLNGPLTFTLNGSRTITANFDATPVTGTMRIAGSPPTYFSSLQQAYAAAINNDVIQMQATTYDNTQAFDLYGASVTLKGGYNATYSNNVGQTVITSPFIVKSGTITVENITIN</sequence>
<gene>
    <name evidence="2" type="ORF">SAMN02745119_00539</name>
</gene>
<accession>A0A1T4KGF6</accession>
<dbReference type="Proteomes" id="UP000190102">
    <property type="component" value="Unassembled WGS sequence"/>
</dbReference>
<keyword evidence="3" id="KW-1185">Reference proteome</keyword>
<dbReference type="InterPro" id="IPR011050">
    <property type="entry name" value="Pectin_lyase_fold/virulence"/>
</dbReference>
<name>A0A1T4KGF6_9BACT</name>
<dbReference type="SUPFAM" id="SSF51126">
    <property type="entry name" value="Pectin lyase-like"/>
    <property type="match status" value="2"/>
</dbReference>
<evidence type="ECO:0000313" key="2">
    <source>
        <dbReference type="EMBL" id="SJZ41509.1"/>
    </source>
</evidence>
<proteinExistence type="predicted"/>
<reference evidence="3" key="1">
    <citation type="submission" date="2017-02" db="EMBL/GenBank/DDBJ databases">
        <authorList>
            <person name="Varghese N."/>
            <person name="Submissions S."/>
        </authorList>
    </citation>
    <scope>NUCLEOTIDE SEQUENCE [LARGE SCALE GENOMIC DNA]</scope>
    <source>
        <strain evidence="3">ATCC BAA-34</strain>
    </source>
</reference>
<dbReference type="PANTHER" id="PTHR36453:SF1">
    <property type="entry name" value="RIGHT HANDED BETA HELIX DOMAIN-CONTAINING PROTEIN"/>
    <property type="match status" value="1"/>
</dbReference>
<dbReference type="EMBL" id="FUWR01000001">
    <property type="protein sequence ID" value="SJZ41509.1"/>
    <property type="molecule type" value="Genomic_DNA"/>
</dbReference>
<feature type="domain" description="Bacterial repeat" evidence="1">
    <location>
        <begin position="872"/>
        <end position="942"/>
    </location>
</feature>